<dbReference type="AlphaFoldDB" id="A0AB36S7S1"/>
<dbReference type="EMBL" id="PDEB01000004">
    <property type="protein sequence ID" value="PEH44967.1"/>
    <property type="molecule type" value="Genomic_DNA"/>
</dbReference>
<sequence length="662" mass="73384">MKSIRKYLPLFAMLLLFIKPFVAVAVSTQGSVEEVIIKNGEFNEGLKDWIVSSPGENNPSLVVDSNGNQYVKATNGENILQYVQLKPNSTYRFAYYVIGDPVFPAIVEFGTLNHDQGYHSLKEEKHYNIAWKQHEFIFTTPTDENTYVIRFASSGNGEAKFDNIQAAWLDLESPSIPQNLLVESVTSDTVSLSWGASTDNIGVAGYRVYRDKQLVQEVQGEQFTDTGLTEDTEYTYEVRAFDIAGNQSEASNEVFARTSVSVDDEAPTIPLNLKVENVTTDTVSLSWGASTDNIGVAGYRVYRDKQLVQEVQGEQFTDTGLTEDTEYTYEVRAFDIAGNQSEASNEVFARTSVSVDDEAPTIPLNLKVENVTTDTVSLSWGASTDNIGVAGYRVYRDKQLVQEVQGEQFTDTGLTEDAEYTYEVRAFDAAGNQSEVSNRINVRTKGIVDHKPPTTPMNVRATVVTENKVTLLWEASSDESGIRSYQVYRNSILVGSLPGDTLSYTDTNLSEKTKYYYTITACDHAGNVSVASKALLITTKGTTLPPIVEEKPKEEKPKEEKPSPSVPQPPQKENIGNSTVDASDNKMEKEQTGMINQEKNRPVDHSLNLTAEAIQKISKILTKDSVKKLPMTGTQKNALVKMSGVGITVISLCLFYIRKRRK</sequence>
<keyword evidence="4" id="KW-0326">Glycosidase</keyword>
<dbReference type="Pfam" id="PF00041">
    <property type="entry name" value="fn3"/>
    <property type="match status" value="4"/>
</dbReference>
<dbReference type="InterPro" id="IPR003305">
    <property type="entry name" value="CenC_carb-bd"/>
</dbReference>
<evidence type="ECO:0000256" key="5">
    <source>
        <dbReference type="ARBA" id="ARBA00023326"/>
    </source>
</evidence>
<feature type="domain" description="Fibronectin type-III" evidence="9">
    <location>
        <begin position="455"/>
        <end position="542"/>
    </location>
</feature>
<feature type="transmembrane region" description="Helical" evidence="7">
    <location>
        <begin position="638"/>
        <end position="657"/>
    </location>
</feature>
<evidence type="ECO:0000313" key="10">
    <source>
        <dbReference type="EMBL" id="PEH44967.1"/>
    </source>
</evidence>
<evidence type="ECO:0000313" key="11">
    <source>
        <dbReference type="Proteomes" id="UP000220669"/>
    </source>
</evidence>
<evidence type="ECO:0000256" key="7">
    <source>
        <dbReference type="SAM" id="Phobius"/>
    </source>
</evidence>
<dbReference type="InterPro" id="IPR008979">
    <property type="entry name" value="Galactose-bd-like_sf"/>
</dbReference>
<dbReference type="FunFam" id="2.60.40.10:FF:001114">
    <property type="entry name" value="Chitinase A1"/>
    <property type="match status" value="3"/>
</dbReference>
<feature type="signal peptide" evidence="8">
    <location>
        <begin position="1"/>
        <end position="25"/>
    </location>
</feature>
<keyword evidence="5" id="KW-0624">Polysaccharide degradation</keyword>
<comment type="caution">
    <text evidence="10">The sequence shown here is derived from an EMBL/GenBank/DDBJ whole genome shotgun (WGS) entry which is preliminary data.</text>
</comment>
<dbReference type="InterPro" id="IPR050713">
    <property type="entry name" value="RTP_Phos/Ushers"/>
</dbReference>
<feature type="domain" description="Fibronectin type-III" evidence="9">
    <location>
        <begin position="362"/>
        <end position="447"/>
    </location>
</feature>
<dbReference type="GO" id="GO:0016020">
    <property type="term" value="C:membrane"/>
    <property type="evidence" value="ECO:0007669"/>
    <property type="project" value="UniProtKB-SubCell"/>
</dbReference>
<keyword evidence="1 8" id="KW-0732">Signal</keyword>
<keyword evidence="2" id="KW-0378">Hydrolase</keyword>
<dbReference type="InterPro" id="IPR003961">
    <property type="entry name" value="FN3_dom"/>
</dbReference>
<keyword evidence="7" id="KW-1133">Transmembrane helix</keyword>
<dbReference type="CDD" id="cd00063">
    <property type="entry name" value="FN3"/>
    <property type="match status" value="4"/>
</dbReference>
<evidence type="ECO:0000256" key="2">
    <source>
        <dbReference type="ARBA" id="ARBA00022801"/>
    </source>
</evidence>
<dbReference type="SUPFAM" id="SSF49785">
    <property type="entry name" value="Galactose-binding domain-like"/>
    <property type="match status" value="1"/>
</dbReference>
<feature type="chain" id="PRO_5044266791" evidence="8">
    <location>
        <begin position="26"/>
        <end position="662"/>
    </location>
</feature>
<feature type="domain" description="Fibronectin type-III" evidence="9">
    <location>
        <begin position="176"/>
        <end position="261"/>
    </location>
</feature>
<accession>A0AB36S7S1</accession>
<dbReference type="Gene3D" id="2.60.120.260">
    <property type="entry name" value="Galactose-binding domain-like"/>
    <property type="match status" value="1"/>
</dbReference>
<dbReference type="InterPro" id="IPR013783">
    <property type="entry name" value="Ig-like_fold"/>
</dbReference>
<keyword evidence="7" id="KW-0812">Transmembrane</keyword>
<keyword evidence="3" id="KW-0119">Carbohydrate metabolism</keyword>
<dbReference type="InterPro" id="IPR036116">
    <property type="entry name" value="FN3_sf"/>
</dbReference>
<dbReference type="SUPFAM" id="SSF49265">
    <property type="entry name" value="Fibronectin type III"/>
    <property type="match status" value="2"/>
</dbReference>
<dbReference type="Gene3D" id="2.60.40.10">
    <property type="entry name" value="Immunoglobulins"/>
    <property type="match status" value="4"/>
</dbReference>
<evidence type="ECO:0000256" key="1">
    <source>
        <dbReference type="ARBA" id="ARBA00022729"/>
    </source>
</evidence>
<dbReference type="NCBIfam" id="TIGR01167">
    <property type="entry name" value="LPXTG_anchor"/>
    <property type="match status" value="1"/>
</dbReference>
<feature type="compositionally biased region" description="Basic and acidic residues" evidence="6">
    <location>
        <begin position="548"/>
        <end position="562"/>
    </location>
</feature>
<reference evidence="10 11" key="1">
    <citation type="submission" date="2017-09" db="EMBL/GenBank/DDBJ databases">
        <title>FDA dAtabase for Regulatory Grade micrObial Sequences (FDA-ARGOS): Supporting development and validation of Infectious Disease Dx tests.</title>
        <authorList>
            <person name="Minogue T."/>
            <person name="Wolcott M."/>
            <person name="Wasieloski L."/>
            <person name="Aguilar W."/>
            <person name="Moore D."/>
            <person name="Tallon L.J."/>
            <person name="Sadzewicz L."/>
            <person name="Ott S."/>
            <person name="Zhao X."/>
            <person name="Nagaraj S."/>
            <person name="Vavikolanu K."/>
            <person name="Aluvathingal J."/>
            <person name="Nadendla S."/>
            <person name="Sichtig H."/>
        </authorList>
    </citation>
    <scope>NUCLEOTIDE SEQUENCE [LARGE SCALE GENOMIC DNA]</scope>
    <source>
        <strain evidence="10 11">FDAARGOS_396</strain>
    </source>
</reference>
<dbReference type="Pfam" id="PF02018">
    <property type="entry name" value="CBM_4_9"/>
    <property type="match status" value="1"/>
</dbReference>
<protein>
    <submittedName>
        <fullName evidence="10">Chitin-binding protein</fullName>
    </submittedName>
</protein>
<evidence type="ECO:0000256" key="6">
    <source>
        <dbReference type="SAM" id="MobiDB-lite"/>
    </source>
</evidence>
<dbReference type="RefSeq" id="WP_016252638.1">
    <property type="nucleotide sequence ID" value="NZ_CP065535.1"/>
</dbReference>
<keyword evidence="7" id="KW-0472">Membrane</keyword>
<evidence type="ECO:0000259" key="9">
    <source>
        <dbReference type="PROSITE" id="PS50853"/>
    </source>
</evidence>
<dbReference type="Proteomes" id="UP000220669">
    <property type="component" value="Unassembled WGS sequence"/>
</dbReference>
<feature type="region of interest" description="Disordered" evidence="6">
    <location>
        <begin position="546"/>
        <end position="585"/>
    </location>
</feature>
<dbReference type="SMART" id="SM00060">
    <property type="entry name" value="FN3"/>
    <property type="match status" value="4"/>
</dbReference>
<organism evidence="10 11">
    <name type="scientific">Enterococcus durans</name>
    <dbReference type="NCBI Taxonomy" id="53345"/>
    <lineage>
        <taxon>Bacteria</taxon>
        <taxon>Bacillati</taxon>
        <taxon>Bacillota</taxon>
        <taxon>Bacilli</taxon>
        <taxon>Lactobacillales</taxon>
        <taxon>Enterococcaceae</taxon>
        <taxon>Enterococcus</taxon>
    </lineage>
</organism>
<dbReference type="GO" id="GO:0000272">
    <property type="term" value="P:polysaccharide catabolic process"/>
    <property type="evidence" value="ECO:0007669"/>
    <property type="project" value="UniProtKB-KW"/>
</dbReference>
<evidence type="ECO:0000256" key="8">
    <source>
        <dbReference type="SAM" id="SignalP"/>
    </source>
</evidence>
<gene>
    <name evidence="10" type="ORF">CRM96_08065</name>
</gene>
<name>A0AB36S7S1_9ENTE</name>
<evidence type="ECO:0000256" key="4">
    <source>
        <dbReference type="ARBA" id="ARBA00023295"/>
    </source>
</evidence>
<dbReference type="PROSITE" id="PS50853">
    <property type="entry name" value="FN3"/>
    <property type="match status" value="4"/>
</dbReference>
<dbReference type="PANTHER" id="PTHR46957:SF3">
    <property type="entry name" value="CYTOKINE RECEPTOR"/>
    <property type="match status" value="1"/>
</dbReference>
<evidence type="ECO:0000256" key="3">
    <source>
        <dbReference type="ARBA" id="ARBA00023277"/>
    </source>
</evidence>
<dbReference type="PANTHER" id="PTHR46957">
    <property type="entry name" value="CYTOKINE RECEPTOR"/>
    <property type="match status" value="1"/>
</dbReference>
<proteinExistence type="predicted"/>
<feature type="domain" description="Fibronectin type-III" evidence="9">
    <location>
        <begin position="269"/>
        <end position="354"/>
    </location>
</feature>
<dbReference type="GO" id="GO:0016798">
    <property type="term" value="F:hydrolase activity, acting on glycosyl bonds"/>
    <property type="evidence" value="ECO:0007669"/>
    <property type="project" value="UniProtKB-KW"/>
</dbReference>